<gene>
    <name evidence="1" type="ORF">LCGC14_0382980</name>
</gene>
<sequence length="174" mass="20190">MTISKITLDMLIERKQYFIHKVKAPLVKGFVGCLGRGNGLLSRILLLWDVWCIVTSVLRYPEPTKDNVKKHMSHVLLDTFEEFEGYNTVKPHFFHAVRRFLVSTCEHDSDESQRVTWFLKKLSSKYVSGEWPPLEPYCPSLGWTEKSVQEAVAKERQELRKRMALGDISSETET</sequence>
<organism evidence="1">
    <name type="scientific">marine sediment metagenome</name>
    <dbReference type="NCBI Taxonomy" id="412755"/>
    <lineage>
        <taxon>unclassified sequences</taxon>
        <taxon>metagenomes</taxon>
        <taxon>ecological metagenomes</taxon>
    </lineage>
</organism>
<accession>A0A0F9T7H0</accession>
<proteinExistence type="predicted"/>
<name>A0A0F9T7H0_9ZZZZ</name>
<comment type="caution">
    <text evidence="1">The sequence shown here is derived from an EMBL/GenBank/DDBJ whole genome shotgun (WGS) entry which is preliminary data.</text>
</comment>
<reference evidence="1" key="1">
    <citation type="journal article" date="2015" name="Nature">
        <title>Complex archaea that bridge the gap between prokaryotes and eukaryotes.</title>
        <authorList>
            <person name="Spang A."/>
            <person name="Saw J.H."/>
            <person name="Jorgensen S.L."/>
            <person name="Zaremba-Niedzwiedzka K."/>
            <person name="Martijn J."/>
            <person name="Lind A.E."/>
            <person name="van Eijk R."/>
            <person name="Schleper C."/>
            <person name="Guy L."/>
            <person name="Ettema T.J."/>
        </authorList>
    </citation>
    <scope>NUCLEOTIDE SEQUENCE</scope>
</reference>
<evidence type="ECO:0000313" key="1">
    <source>
        <dbReference type="EMBL" id="KKN75139.1"/>
    </source>
</evidence>
<protein>
    <submittedName>
        <fullName evidence="1">Uncharacterized protein</fullName>
    </submittedName>
</protein>
<dbReference type="AlphaFoldDB" id="A0A0F9T7H0"/>
<dbReference type="EMBL" id="LAZR01000314">
    <property type="protein sequence ID" value="KKN75139.1"/>
    <property type="molecule type" value="Genomic_DNA"/>
</dbReference>